<feature type="compositionally biased region" description="Gly residues" evidence="1">
    <location>
        <begin position="528"/>
        <end position="548"/>
    </location>
</feature>
<reference evidence="4 5" key="1">
    <citation type="submission" date="2020-08" db="EMBL/GenBank/DDBJ databases">
        <title>Sequencing the genomes of 1000 actinobacteria strains.</title>
        <authorList>
            <person name="Klenk H.-P."/>
        </authorList>
    </citation>
    <scope>NUCLEOTIDE SEQUENCE [LARGE SCALE GENOMIC DNA]</scope>
    <source>
        <strain evidence="4 5">DSM 44598</strain>
    </source>
</reference>
<evidence type="ECO:0000313" key="5">
    <source>
        <dbReference type="Proteomes" id="UP000579647"/>
    </source>
</evidence>
<organism evidence="4 5">
    <name type="scientific">Nocardiopsis metallicus</name>
    <dbReference type="NCBI Taxonomy" id="179819"/>
    <lineage>
        <taxon>Bacteria</taxon>
        <taxon>Bacillati</taxon>
        <taxon>Actinomycetota</taxon>
        <taxon>Actinomycetes</taxon>
        <taxon>Streptosporangiales</taxon>
        <taxon>Nocardiopsidaceae</taxon>
        <taxon>Nocardiopsis</taxon>
    </lineage>
</organism>
<protein>
    <submittedName>
        <fullName evidence="4">Putative membrane protein YgcG</fullName>
    </submittedName>
</protein>
<dbReference type="InterPro" id="IPR018702">
    <property type="entry name" value="DUF2207"/>
</dbReference>
<dbReference type="PROSITE" id="PS51257">
    <property type="entry name" value="PROKAR_LIPOPROTEIN"/>
    <property type="match status" value="1"/>
</dbReference>
<feature type="domain" description="DUF2207" evidence="3">
    <location>
        <begin position="28"/>
        <end position="189"/>
    </location>
</feature>
<dbReference type="RefSeq" id="WP_184362880.1">
    <property type="nucleotide sequence ID" value="NZ_BAAAKM010000103.1"/>
</dbReference>
<keyword evidence="2" id="KW-0812">Transmembrane</keyword>
<feature type="transmembrane region" description="Helical" evidence="2">
    <location>
        <begin position="428"/>
        <end position="447"/>
    </location>
</feature>
<keyword evidence="5" id="KW-1185">Reference proteome</keyword>
<gene>
    <name evidence="4" type="ORF">HNR07_001183</name>
</gene>
<evidence type="ECO:0000256" key="1">
    <source>
        <dbReference type="SAM" id="MobiDB-lite"/>
    </source>
</evidence>
<feature type="region of interest" description="Disordered" evidence="1">
    <location>
        <begin position="512"/>
        <end position="548"/>
    </location>
</feature>
<feature type="transmembrane region" description="Helical" evidence="2">
    <location>
        <begin position="396"/>
        <end position="422"/>
    </location>
</feature>
<dbReference type="EMBL" id="JACHDO010000001">
    <property type="protein sequence ID" value="MBB5490046.1"/>
    <property type="molecule type" value="Genomic_DNA"/>
</dbReference>
<name>A0A840WFC6_9ACTN</name>
<keyword evidence="2" id="KW-1133">Transmembrane helix</keyword>
<evidence type="ECO:0000256" key="2">
    <source>
        <dbReference type="SAM" id="Phobius"/>
    </source>
</evidence>
<dbReference type="Pfam" id="PF09972">
    <property type="entry name" value="DUF2207"/>
    <property type="match status" value="1"/>
</dbReference>
<proteinExistence type="predicted"/>
<dbReference type="AlphaFoldDB" id="A0A840WFC6"/>
<comment type="caution">
    <text evidence="4">The sequence shown here is derived from an EMBL/GenBank/DDBJ whole genome shotgun (WGS) entry which is preliminary data.</text>
</comment>
<dbReference type="Proteomes" id="UP000579647">
    <property type="component" value="Unassembled WGS sequence"/>
</dbReference>
<accession>A0A840WFC6</accession>
<sequence length="548" mass="60031">MSHLPRVLLLVVLALLLTSCTFPGARDRITEYDTRAVVHADGTVDVTETITYDFGRDPSPGLLREIPLSQRVGLMRHRVWEISDVEVTSPSGAPAGIEKQDEWRRVLTLEIGDTGAPVTGAQTYEISYTVHGALNDEGDGPQLHWDFVGDEWGVPVNGVTVRVEAPSVVGAECFYEESYRDQDGDTEYWDEECDQSGHDGAAAGFGHPRLDSGAPLSGVVYLEEGTVEFTEPEHALAPLPRWITLAGALSLPVVLVAAFFLDRHVTRWREKRRFRIRQGFGEELPDLPPAVAGFLFHKKRLRAEHALALLVSLEEKGHLASVPKENGKGGDWLFVKQDSNVALTPAERSLRRGMFGLNSEIDLTWLGRSMSKTRIKWIEYALLREAGQHGLVVRPWLWYPAVLGCGLVLIAAICTGVIVNALTPLDLAGLEMFSAAVLPTALIALFLPNQRTPYGDHVRDLLAEGRKNPRELEPVMAIALGLPDETVRALNAKVPNLSPYLRDHGYRRGWNRTVNDRIRSSRRTSSGSGSGGGRVSGRGGGGGGGGRR</sequence>
<feature type="transmembrane region" description="Helical" evidence="2">
    <location>
        <begin position="242"/>
        <end position="261"/>
    </location>
</feature>
<evidence type="ECO:0000259" key="3">
    <source>
        <dbReference type="Pfam" id="PF09972"/>
    </source>
</evidence>
<evidence type="ECO:0000313" key="4">
    <source>
        <dbReference type="EMBL" id="MBB5490046.1"/>
    </source>
</evidence>
<keyword evidence="2" id="KW-0472">Membrane</keyword>